<evidence type="ECO:0000313" key="2">
    <source>
        <dbReference type="EMBL" id="ART82209.1"/>
    </source>
</evidence>
<dbReference type="KEGG" id="opf:CBP31_05855"/>
<reference evidence="2 3" key="1">
    <citation type="journal article" date="2014" name="Int. J. Syst. Evol. Microbiol.">
        <title>Oceanisphaera profunda sp. nov., a marine bacterium isolated from deep-sea sediment, and emended description of the genus Oceanisphaera.</title>
        <authorList>
            <person name="Xu Z."/>
            <person name="Zhang X.Y."/>
            <person name="Su H.N."/>
            <person name="Yu Z.C."/>
            <person name="Liu C."/>
            <person name="Li H."/>
            <person name="Chen X.L."/>
            <person name="Song X.Y."/>
            <person name="Xie B.B."/>
            <person name="Qin Q.L."/>
            <person name="Zhou B.C."/>
            <person name="Shi M."/>
            <person name="Huang Y."/>
            <person name="Zhang Y.Z."/>
        </authorList>
    </citation>
    <scope>NUCLEOTIDE SEQUENCE [LARGE SCALE GENOMIC DNA]</scope>
    <source>
        <strain evidence="2 3">SM1222</strain>
    </source>
</reference>
<dbReference type="GO" id="GO:0016747">
    <property type="term" value="F:acyltransferase activity, transferring groups other than amino-acyl groups"/>
    <property type="evidence" value="ECO:0007669"/>
    <property type="project" value="InterPro"/>
</dbReference>
<dbReference type="AlphaFoldDB" id="A0A1Y0D3X7"/>
<dbReference type="CDD" id="cd04301">
    <property type="entry name" value="NAT_SF"/>
    <property type="match status" value="1"/>
</dbReference>
<dbReference type="Gene3D" id="3.40.630.30">
    <property type="match status" value="1"/>
</dbReference>
<evidence type="ECO:0000259" key="1">
    <source>
        <dbReference type="PROSITE" id="PS51186"/>
    </source>
</evidence>
<dbReference type="Pfam" id="PF13508">
    <property type="entry name" value="Acetyltransf_7"/>
    <property type="match status" value="1"/>
</dbReference>
<dbReference type="InterPro" id="IPR000182">
    <property type="entry name" value="GNAT_dom"/>
</dbReference>
<feature type="domain" description="N-acetyltransferase" evidence="1">
    <location>
        <begin position="121"/>
        <end position="201"/>
    </location>
</feature>
<protein>
    <recommendedName>
        <fullName evidence="1">N-acetyltransferase domain-containing protein</fullName>
    </recommendedName>
</protein>
<sequence>MPFSHFKLALIPMADLHAAAVLCAEAMADNPLHLKVFGQDIHKRQQRLTRLFSGLLPYIARNGELRGAYAGQQLVGVLGRLAPGRCQPSYIETLKLAPALLASNSPLGWLRTLRWLKQWSALDPKIPHWHLGPLAVAPNHQRQGIGRALMEVVINEANGVSLYLETDKLSNVQFYQKLGFNIIATPILLGTKTWLMLRSEA</sequence>
<evidence type="ECO:0000313" key="3">
    <source>
        <dbReference type="Proteomes" id="UP000243937"/>
    </source>
</evidence>
<dbReference type="InterPro" id="IPR016181">
    <property type="entry name" value="Acyl_CoA_acyltransferase"/>
</dbReference>
<gene>
    <name evidence="2" type="ORF">CBP31_05855</name>
</gene>
<dbReference type="PANTHER" id="PTHR42791">
    <property type="entry name" value="GNAT FAMILY ACETYLTRANSFERASE"/>
    <property type="match status" value="1"/>
</dbReference>
<keyword evidence="3" id="KW-1185">Reference proteome</keyword>
<dbReference type="OrthoDB" id="9789605at2"/>
<dbReference type="PROSITE" id="PS51186">
    <property type="entry name" value="GNAT"/>
    <property type="match status" value="1"/>
</dbReference>
<dbReference type="EMBL" id="CP021377">
    <property type="protein sequence ID" value="ART82209.1"/>
    <property type="molecule type" value="Genomic_DNA"/>
</dbReference>
<organism evidence="2 3">
    <name type="scientific">Oceanisphaera profunda</name>
    <dbReference type="NCBI Taxonomy" id="1416627"/>
    <lineage>
        <taxon>Bacteria</taxon>
        <taxon>Pseudomonadati</taxon>
        <taxon>Pseudomonadota</taxon>
        <taxon>Gammaproteobacteria</taxon>
        <taxon>Aeromonadales</taxon>
        <taxon>Aeromonadaceae</taxon>
        <taxon>Oceanisphaera</taxon>
    </lineage>
</organism>
<proteinExistence type="predicted"/>
<dbReference type="Proteomes" id="UP000243937">
    <property type="component" value="Chromosome"/>
</dbReference>
<name>A0A1Y0D3X7_9GAMM</name>
<dbReference type="InterPro" id="IPR052523">
    <property type="entry name" value="Trichothecene_AcTrans"/>
</dbReference>
<dbReference type="PANTHER" id="PTHR42791:SF1">
    <property type="entry name" value="N-ACETYLTRANSFERASE DOMAIN-CONTAINING PROTEIN"/>
    <property type="match status" value="1"/>
</dbReference>
<accession>A0A1Y0D3X7</accession>
<dbReference type="SUPFAM" id="SSF55729">
    <property type="entry name" value="Acyl-CoA N-acyltransferases (Nat)"/>
    <property type="match status" value="1"/>
</dbReference>